<dbReference type="NCBIfam" id="TIGR02677">
    <property type="entry name" value="TIGR02677 family protein"/>
    <property type="match status" value="1"/>
</dbReference>
<gene>
    <name evidence="1" type="ORF">FYJ75_02240</name>
</gene>
<organism evidence="1 2">
    <name type="scientific">Roseburia porci</name>
    <dbReference type="NCBI Taxonomy" id="2605790"/>
    <lineage>
        <taxon>Bacteria</taxon>
        <taxon>Bacillati</taxon>
        <taxon>Bacillota</taxon>
        <taxon>Clostridia</taxon>
        <taxon>Lachnospirales</taxon>
        <taxon>Lachnospiraceae</taxon>
        <taxon>Roseburia</taxon>
    </lineage>
</organism>
<proteinExistence type="predicted"/>
<dbReference type="EMBL" id="VUNI01000002">
    <property type="protein sequence ID" value="MST73854.1"/>
    <property type="molecule type" value="Genomic_DNA"/>
</dbReference>
<sequence>MEYLGQINETSYLSVPNAPVYRKIMRCFYREYEKMNFQLYKEDVFALLKQDEAFENYSMEQLVLDLDALVKWKNLTPIQDPGRVYTIADYKNKQYQYTMSEYAVEIERLTVRLETVFLESGNLSTNFFVRLEKSLSEVPEMERASMKEVNEWWSMLQEDFKRLNQNYQDYLRDFYSGKSDQLMKSVEFVVHKDKFIQYLTEFVQEMQRHSHRIEQILIKNLPIMEGIILDKVVQSELDIPHAILELQGNAEPGIRENVEGKWNSLKNWFLDSDKRECECKKVLKITNDVIRSIIQNAALIVQIQNWGISRKDDYKKFLELFLKCKDLDEAQRLSAHVFGVQRIQHFKTIYPREEDSINNSIYEEESAGFLLKPHTRNYREKKDRRGFEDKSLEKMIQREAYLRQAKRQKEIVMQYIKDHKIVFSEIREPVTEETRTVFLQWIAQANMNSQKLGRTEYGQEYRLIRGKEDCVLKCEDGDLVMPAYILEFEES</sequence>
<keyword evidence="2" id="KW-1185">Reference proteome</keyword>
<comment type="caution">
    <text evidence="1">The sequence shown here is derived from an EMBL/GenBank/DDBJ whole genome shotgun (WGS) entry which is preliminary data.</text>
</comment>
<dbReference type="Proteomes" id="UP000474024">
    <property type="component" value="Unassembled WGS sequence"/>
</dbReference>
<dbReference type="InterPro" id="IPR013493">
    <property type="entry name" value="CHP02677"/>
</dbReference>
<name>A0A6L5YMZ6_9FIRM</name>
<dbReference type="Pfam" id="PF09660">
    <property type="entry name" value="DUF2397"/>
    <property type="match status" value="1"/>
</dbReference>
<dbReference type="AlphaFoldDB" id="A0A6L5YMZ6"/>
<accession>A0A6L5YMZ6</accession>
<dbReference type="RefSeq" id="WP_154428401.1">
    <property type="nucleotide sequence ID" value="NZ_VUNI01000002.1"/>
</dbReference>
<evidence type="ECO:0000313" key="1">
    <source>
        <dbReference type="EMBL" id="MST73854.1"/>
    </source>
</evidence>
<evidence type="ECO:0000313" key="2">
    <source>
        <dbReference type="Proteomes" id="UP000474024"/>
    </source>
</evidence>
<protein>
    <submittedName>
        <fullName evidence="1">TIGR02677 family protein</fullName>
    </submittedName>
</protein>
<reference evidence="1 2" key="1">
    <citation type="submission" date="2019-08" db="EMBL/GenBank/DDBJ databases">
        <title>In-depth cultivation of the pig gut microbiome towards novel bacterial diversity and tailored functional studies.</title>
        <authorList>
            <person name="Wylensek D."/>
            <person name="Hitch T.C.A."/>
            <person name="Clavel T."/>
        </authorList>
    </citation>
    <scope>NUCLEOTIDE SEQUENCE [LARGE SCALE GENOMIC DNA]</scope>
    <source>
        <strain evidence="1 2">MUC/MUC-530-WT-4D</strain>
    </source>
</reference>